<feature type="transmembrane region" description="Helical" evidence="8">
    <location>
        <begin position="138"/>
        <end position="158"/>
    </location>
</feature>
<evidence type="ECO:0000256" key="1">
    <source>
        <dbReference type="ARBA" id="ARBA00004651"/>
    </source>
</evidence>
<dbReference type="InterPro" id="IPR038731">
    <property type="entry name" value="RgtA/B/C-like"/>
</dbReference>
<evidence type="ECO:0000256" key="7">
    <source>
        <dbReference type="ARBA" id="ARBA00023136"/>
    </source>
</evidence>
<protein>
    <submittedName>
        <fullName evidence="10">Glycosyl transferase, family 39</fullName>
    </submittedName>
</protein>
<reference evidence="10 11" key="1">
    <citation type="journal article" date="2015" name="Nature">
        <title>rRNA introns, odd ribosomes, and small enigmatic genomes across a large radiation of phyla.</title>
        <authorList>
            <person name="Brown C.T."/>
            <person name="Hug L.A."/>
            <person name="Thomas B.C."/>
            <person name="Sharon I."/>
            <person name="Castelle C.J."/>
            <person name="Singh A."/>
            <person name="Wilkins M.J."/>
            <person name="Williams K.H."/>
            <person name="Banfield J.F."/>
        </authorList>
    </citation>
    <scope>NUCLEOTIDE SEQUENCE [LARGE SCALE GENOMIC DNA]</scope>
</reference>
<dbReference type="PANTHER" id="PTHR33908:SF11">
    <property type="entry name" value="MEMBRANE PROTEIN"/>
    <property type="match status" value="1"/>
</dbReference>
<evidence type="ECO:0000256" key="6">
    <source>
        <dbReference type="ARBA" id="ARBA00022989"/>
    </source>
</evidence>
<organism evidence="10 11">
    <name type="scientific">Candidatus Yanofskybacteria bacterium GW2011_GWA2_44_9</name>
    <dbReference type="NCBI Taxonomy" id="1619025"/>
    <lineage>
        <taxon>Bacteria</taxon>
        <taxon>Candidatus Yanofskyibacteriota</taxon>
    </lineage>
</organism>
<accession>A0A0G1KFY2</accession>
<feature type="transmembrane region" description="Helical" evidence="8">
    <location>
        <begin position="410"/>
        <end position="430"/>
    </location>
</feature>
<feature type="transmembrane region" description="Helical" evidence="8">
    <location>
        <begin position="235"/>
        <end position="255"/>
    </location>
</feature>
<feature type="transmembrane region" description="Helical" evidence="8">
    <location>
        <begin position="437"/>
        <end position="454"/>
    </location>
</feature>
<dbReference type="AlphaFoldDB" id="A0A0G1KFY2"/>
<comment type="subcellular location">
    <subcellularLocation>
        <location evidence="1">Cell membrane</location>
        <topology evidence="1">Multi-pass membrane protein</topology>
    </subcellularLocation>
</comment>
<dbReference type="PANTHER" id="PTHR33908">
    <property type="entry name" value="MANNOSYLTRANSFERASE YKCB-RELATED"/>
    <property type="match status" value="1"/>
</dbReference>
<keyword evidence="6 8" id="KW-1133">Transmembrane helix</keyword>
<feature type="transmembrane region" description="Helical" evidence="8">
    <location>
        <begin position="7"/>
        <end position="25"/>
    </location>
</feature>
<feature type="transmembrane region" description="Helical" evidence="8">
    <location>
        <begin position="378"/>
        <end position="398"/>
    </location>
</feature>
<dbReference type="Proteomes" id="UP000034032">
    <property type="component" value="Unassembled WGS sequence"/>
</dbReference>
<keyword evidence="3" id="KW-0328">Glycosyltransferase</keyword>
<evidence type="ECO:0000313" key="10">
    <source>
        <dbReference type="EMBL" id="KKT82636.1"/>
    </source>
</evidence>
<evidence type="ECO:0000256" key="5">
    <source>
        <dbReference type="ARBA" id="ARBA00022692"/>
    </source>
</evidence>
<dbReference type="GO" id="GO:0016763">
    <property type="term" value="F:pentosyltransferase activity"/>
    <property type="evidence" value="ECO:0007669"/>
    <property type="project" value="TreeGrafter"/>
</dbReference>
<evidence type="ECO:0000256" key="2">
    <source>
        <dbReference type="ARBA" id="ARBA00022475"/>
    </source>
</evidence>
<evidence type="ECO:0000259" key="9">
    <source>
        <dbReference type="Pfam" id="PF13231"/>
    </source>
</evidence>
<feature type="domain" description="Glycosyltransferase RgtA/B/C/D-like" evidence="9">
    <location>
        <begin position="111"/>
        <end position="246"/>
    </location>
</feature>
<name>A0A0G1KFY2_9BACT</name>
<gene>
    <name evidence="10" type="ORF">UW79_C0003G0017</name>
</gene>
<proteinExistence type="predicted"/>
<comment type="caution">
    <text evidence="10">The sequence shown here is derived from an EMBL/GenBank/DDBJ whole genome shotgun (WGS) entry which is preliminary data.</text>
</comment>
<evidence type="ECO:0000256" key="3">
    <source>
        <dbReference type="ARBA" id="ARBA00022676"/>
    </source>
</evidence>
<keyword evidence="5 8" id="KW-0812">Transmembrane</keyword>
<dbReference type="Pfam" id="PF13231">
    <property type="entry name" value="PMT_2"/>
    <property type="match status" value="1"/>
</dbReference>
<feature type="transmembrane region" description="Helical" evidence="8">
    <location>
        <begin position="336"/>
        <end position="357"/>
    </location>
</feature>
<evidence type="ECO:0000256" key="4">
    <source>
        <dbReference type="ARBA" id="ARBA00022679"/>
    </source>
</evidence>
<dbReference type="EMBL" id="LCJR01000003">
    <property type="protein sequence ID" value="KKT82636.1"/>
    <property type="molecule type" value="Genomic_DNA"/>
</dbReference>
<dbReference type="GO" id="GO:0005886">
    <property type="term" value="C:plasma membrane"/>
    <property type="evidence" value="ECO:0007669"/>
    <property type="project" value="UniProtKB-SubCell"/>
</dbReference>
<dbReference type="GO" id="GO:0009103">
    <property type="term" value="P:lipopolysaccharide biosynthetic process"/>
    <property type="evidence" value="ECO:0007669"/>
    <property type="project" value="UniProtKB-ARBA"/>
</dbReference>
<evidence type="ECO:0000313" key="11">
    <source>
        <dbReference type="Proteomes" id="UP000034032"/>
    </source>
</evidence>
<feature type="transmembrane region" description="Helical" evidence="8">
    <location>
        <begin position="203"/>
        <end position="223"/>
    </location>
</feature>
<keyword evidence="4 10" id="KW-0808">Transferase</keyword>
<sequence>MTKIIKILPALIVIAALVLAVSSVWNDSPIVDEIPHIGAGYSYVAKLDSRLNPEHPPLAKDLAGFALNFMDLNQSAFNSRFWLRDVNGQWEFGRHLLFTSGNDAITAVRVAKIPELLFFVFSGILIFVWAKKMYGDKAAVLALFLFSFSPTVIAHSRFVTTDMPALFGVLLGTFFFVRYLKNPSVKNLVVAGLALGVAELTKFSLFLLIPFFILLAAFYGLLIFSEKRWKMTLFYFSRTLIIVLTAYIFVVWPMYALHVKNYPPSLQRTQTENILSSFGRRSLADTVAFFADKPVIRGLADYGLGLLMVTQRSVGGNTTYFMGEVRNYAWKQYFPIVYFLKEPLPFWILLILIWLFWSMRVRFEKNVIQQAWHWFVKLVRNHFTEFAMLLWLATYWYSSITANLNIGVRHLMPTYGFIFILLSGQLVKIYKLVAPKKLFAFTFALYALLGWYLYENLSIYPYYLTYFNQVAGGPAGGYRYVVDSNIDWGQDAKRLADWAEDNDVKKIYFDYFGWADARYYLKDKFMWLRGGQFKNAAEFLRAEPKGGYIAVSATFFMGSFEKPETSYAWLENYPKKAVIGNSIFVWYIPPVSH</sequence>
<dbReference type="InterPro" id="IPR050297">
    <property type="entry name" value="LipidA_mod_glycosyltrf_83"/>
</dbReference>
<evidence type="ECO:0000256" key="8">
    <source>
        <dbReference type="SAM" id="Phobius"/>
    </source>
</evidence>
<keyword evidence="7 8" id="KW-0472">Membrane</keyword>
<keyword evidence="2" id="KW-1003">Cell membrane</keyword>
<feature type="transmembrane region" description="Helical" evidence="8">
    <location>
        <begin position="113"/>
        <end position="131"/>
    </location>
</feature>